<comment type="subcellular location">
    <subcellularLocation>
        <location evidence="13">Cytoplasm</location>
    </subcellularLocation>
</comment>
<dbReference type="NCBIfam" id="TIGR00878">
    <property type="entry name" value="purM"/>
    <property type="match status" value="1"/>
</dbReference>
<dbReference type="Proteomes" id="UP000243924">
    <property type="component" value="Chromosome I"/>
</dbReference>
<dbReference type="STRING" id="1434072.SAMN05216210_1991"/>
<dbReference type="OrthoDB" id="9777881at2"/>
<evidence type="ECO:0000256" key="1">
    <source>
        <dbReference type="ARBA" id="ARBA00004686"/>
    </source>
</evidence>
<dbReference type="Pfam" id="PF00586">
    <property type="entry name" value="AIRS"/>
    <property type="match status" value="1"/>
</dbReference>
<comment type="catalytic activity">
    <reaction evidence="12 13">
        <text>2-formamido-N(1)-(5-O-phospho-beta-D-ribosyl)acetamidine + ATP = 5-amino-1-(5-phospho-beta-D-ribosyl)imidazole + ADP + phosphate + H(+)</text>
        <dbReference type="Rhea" id="RHEA:23032"/>
        <dbReference type="ChEBI" id="CHEBI:15378"/>
        <dbReference type="ChEBI" id="CHEBI:30616"/>
        <dbReference type="ChEBI" id="CHEBI:43474"/>
        <dbReference type="ChEBI" id="CHEBI:137981"/>
        <dbReference type="ChEBI" id="CHEBI:147287"/>
        <dbReference type="ChEBI" id="CHEBI:456216"/>
        <dbReference type="EC" id="6.3.3.1"/>
    </reaction>
</comment>
<evidence type="ECO:0000256" key="6">
    <source>
        <dbReference type="ARBA" id="ARBA00022741"/>
    </source>
</evidence>
<evidence type="ECO:0000256" key="3">
    <source>
        <dbReference type="ARBA" id="ARBA00013047"/>
    </source>
</evidence>
<dbReference type="InterPro" id="IPR016188">
    <property type="entry name" value="PurM-like_N"/>
</dbReference>
<dbReference type="RefSeq" id="WP_092386476.1">
    <property type="nucleotide sequence ID" value="NZ_LT629787.1"/>
</dbReference>
<dbReference type="SUPFAM" id="SSF56042">
    <property type="entry name" value="PurM C-terminal domain-like"/>
    <property type="match status" value="1"/>
</dbReference>
<dbReference type="SUPFAM" id="SSF55326">
    <property type="entry name" value="PurM N-terminal domain-like"/>
    <property type="match status" value="1"/>
</dbReference>
<dbReference type="FunFam" id="3.30.1330.10:FF:000001">
    <property type="entry name" value="Phosphoribosylformylglycinamidine cyclo-ligase"/>
    <property type="match status" value="1"/>
</dbReference>
<evidence type="ECO:0000256" key="11">
    <source>
        <dbReference type="ARBA" id="ARBA00033093"/>
    </source>
</evidence>
<keyword evidence="13" id="KW-0963">Cytoplasm</keyword>
<dbReference type="AlphaFoldDB" id="A0A1H2G2P6"/>
<dbReference type="InterPro" id="IPR010918">
    <property type="entry name" value="PurM-like_C_dom"/>
</dbReference>
<sequence length="356" mass="37222">MTDQTSSKPSISYKDAGVDIDAGNALVDRIKHVAKRTARPEVLGGLGGFGALCEIPAGYKQPVLVSGTDGVGTKLRLAMDLNQHDRIGIDLVAMCVNDLIVCGAEPLLFLDYYATGKLNVDIATDVVTGIGAGCELAGCALVGGETAEMPGMYEGEDYDLAGFCVGVVEKSEIIDGSRVAVGDTLIALPSSGPHSNGYSLIRKIIEVAGVDITGIELDGQPLTDLLMAPTRIYVKALLQLIRETGAVKAMAHITGGGLLENIPRVLPEGSGAHIDLSSWQRPAVFNWLQEQGNVDETEMHRVLNCGVGMVICVAADQASTALQVLQQAGEQPWVIGQITAAQGSEAVTLSQGPLTS</sequence>
<dbReference type="Gene3D" id="3.90.650.10">
    <property type="entry name" value="PurM-like C-terminal domain"/>
    <property type="match status" value="1"/>
</dbReference>
<evidence type="ECO:0000256" key="4">
    <source>
        <dbReference type="ARBA" id="ARBA00020367"/>
    </source>
</evidence>
<feature type="domain" description="PurM-like C-terminal" evidence="15">
    <location>
        <begin position="181"/>
        <end position="345"/>
    </location>
</feature>
<gene>
    <name evidence="13" type="primary">purM</name>
    <name evidence="16" type="ORF">SAMN05216210_1991</name>
</gene>
<keyword evidence="7 13" id="KW-0658">Purine biosynthesis</keyword>
<evidence type="ECO:0000256" key="2">
    <source>
        <dbReference type="ARBA" id="ARBA00010280"/>
    </source>
</evidence>
<dbReference type="PANTHER" id="PTHR10520:SF12">
    <property type="entry name" value="TRIFUNCTIONAL PURINE BIOSYNTHETIC PROTEIN ADENOSINE-3"/>
    <property type="match status" value="1"/>
</dbReference>
<comment type="pathway">
    <text evidence="1 13">Purine metabolism; IMP biosynthesis via de novo pathway; 5-amino-1-(5-phospho-D-ribosyl)imidazole from N(2)-formyl-N(1)-(5-phospho-D-ribosyl)glycinamide: step 2/2.</text>
</comment>
<evidence type="ECO:0000256" key="9">
    <source>
        <dbReference type="ARBA" id="ARBA00031908"/>
    </source>
</evidence>
<dbReference type="GO" id="GO:0004637">
    <property type="term" value="F:phosphoribosylamine-glycine ligase activity"/>
    <property type="evidence" value="ECO:0007669"/>
    <property type="project" value="TreeGrafter"/>
</dbReference>
<dbReference type="UniPathway" id="UPA00074">
    <property type="reaction ID" value="UER00129"/>
</dbReference>
<dbReference type="HAMAP" id="MF_00741">
    <property type="entry name" value="AIRS"/>
    <property type="match status" value="1"/>
</dbReference>
<evidence type="ECO:0000256" key="12">
    <source>
        <dbReference type="ARBA" id="ARBA00049057"/>
    </source>
</evidence>
<keyword evidence="17" id="KW-1185">Reference proteome</keyword>
<protein>
    <recommendedName>
        <fullName evidence="4 13">Phosphoribosylformylglycinamidine cyclo-ligase</fullName>
        <ecNumber evidence="3 13">6.3.3.1</ecNumber>
    </recommendedName>
    <alternativeName>
        <fullName evidence="10 13">AIR synthase</fullName>
    </alternativeName>
    <alternativeName>
        <fullName evidence="11 13">AIRS</fullName>
    </alternativeName>
    <alternativeName>
        <fullName evidence="9 13">Phosphoribosyl-aminoimidazole synthetase</fullName>
    </alternativeName>
</protein>
<evidence type="ECO:0000313" key="17">
    <source>
        <dbReference type="Proteomes" id="UP000243924"/>
    </source>
</evidence>
<evidence type="ECO:0000256" key="8">
    <source>
        <dbReference type="ARBA" id="ARBA00022840"/>
    </source>
</evidence>
<dbReference type="GO" id="GO:0005524">
    <property type="term" value="F:ATP binding"/>
    <property type="evidence" value="ECO:0007669"/>
    <property type="project" value="UniProtKB-KW"/>
</dbReference>
<evidence type="ECO:0000259" key="15">
    <source>
        <dbReference type="Pfam" id="PF02769"/>
    </source>
</evidence>
<dbReference type="GO" id="GO:0006189">
    <property type="term" value="P:'de novo' IMP biosynthetic process"/>
    <property type="evidence" value="ECO:0007669"/>
    <property type="project" value="UniProtKB-UniRule"/>
</dbReference>
<dbReference type="CDD" id="cd02196">
    <property type="entry name" value="PurM"/>
    <property type="match status" value="1"/>
</dbReference>
<reference evidence="17" key="1">
    <citation type="submission" date="2016-10" db="EMBL/GenBank/DDBJ databases">
        <authorList>
            <person name="Varghese N."/>
            <person name="Submissions S."/>
        </authorList>
    </citation>
    <scope>NUCLEOTIDE SEQUENCE [LARGE SCALE GENOMIC DNA]</scope>
    <source>
        <strain evidence="17">CECT 8338</strain>
    </source>
</reference>
<dbReference type="GO" id="GO:0004641">
    <property type="term" value="F:phosphoribosylformylglycinamidine cyclo-ligase activity"/>
    <property type="evidence" value="ECO:0007669"/>
    <property type="project" value="UniProtKB-UniRule"/>
</dbReference>
<organism evidence="16 17">
    <name type="scientific">Halopseudomonas salegens</name>
    <dbReference type="NCBI Taxonomy" id="1434072"/>
    <lineage>
        <taxon>Bacteria</taxon>
        <taxon>Pseudomonadati</taxon>
        <taxon>Pseudomonadota</taxon>
        <taxon>Gammaproteobacteria</taxon>
        <taxon>Pseudomonadales</taxon>
        <taxon>Pseudomonadaceae</taxon>
        <taxon>Halopseudomonas</taxon>
    </lineage>
</organism>
<evidence type="ECO:0000313" key="16">
    <source>
        <dbReference type="EMBL" id="SDU13807.1"/>
    </source>
</evidence>
<dbReference type="EC" id="6.3.3.1" evidence="3 13"/>
<dbReference type="InterPro" id="IPR036921">
    <property type="entry name" value="PurM-like_N_sf"/>
</dbReference>
<proteinExistence type="inferred from homology"/>
<name>A0A1H2G2P6_9GAMM</name>
<evidence type="ECO:0000256" key="5">
    <source>
        <dbReference type="ARBA" id="ARBA00022598"/>
    </source>
</evidence>
<dbReference type="GO" id="GO:0046084">
    <property type="term" value="P:adenine biosynthetic process"/>
    <property type="evidence" value="ECO:0007669"/>
    <property type="project" value="TreeGrafter"/>
</dbReference>
<dbReference type="PANTHER" id="PTHR10520">
    <property type="entry name" value="TRIFUNCTIONAL PURINE BIOSYNTHETIC PROTEIN ADENOSINE-3-RELATED"/>
    <property type="match status" value="1"/>
</dbReference>
<keyword evidence="5 13" id="KW-0436">Ligase</keyword>
<evidence type="ECO:0000259" key="14">
    <source>
        <dbReference type="Pfam" id="PF00586"/>
    </source>
</evidence>
<keyword evidence="8 13" id="KW-0067">ATP-binding</keyword>
<dbReference type="InterPro" id="IPR004733">
    <property type="entry name" value="PurM_cligase"/>
</dbReference>
<dbReference type="InterPro" id="IPR036676">
    <property type="entry name" value="PurM-like_C_sf"/>
</dbReference>
<dbReference type="EMBL" id="LT629787">
    <property type="protein sequence ID" value="SDU13807.1"/>
    <property type="molecule type" value="Genomic_DNA"/>
</dbReference>
<keyword evidence="6 13" id="KW-0547">Nucleotide-binding</keyword>
<comment type="similarity">
    <text evidence="2 13">Belongs to the AIR synthase family.</text>
</comment>
<dbReference type="Pfam" id="PF02769">
    <property type="entry name" value="AIRS_C"/>
    <property type="match status" value="1"/>
</dbReference>
<feature type="domain" description="PurM-like N-terminal" evidence="14">
    <location>
        <begin position="63"/>
        <end position="168"/>
    </location>
</feature>
<evidence type="ECO:0000256" key="7">
    <source>
        <dbReference type="ARBA" id="ARBA00022755"/>
    </source>
</evidence>
<evidence type="ECO:0000256" key="13">
    <source>
        <dbReference type="HAMAP-Rule" id="MF_00741"/>
    </source>
</evidence>
<dbReference type="FunFam" id="3.90.650.10:FF:000001">
    <property type="entry name" value="Phosphoribosylformylglycinamidine cyclo-ligase"/>
    <property type="match status" value="1"/>
</dbReference>
<accession>A0A1H2G2P6</accession>
<dbReference type="GO" id="GO:0005829">
    <property type="term" value="C:cytosol"/>
    <property type="evidence" value="ECO:0007669"/>
    <property type="project" value="TreeGrafter"/>
</dbReference>
<dbReference type="Gene3D" id="3.30.1330.10">
    <property type="entry name" value="PurM-like, N-terminal domain"/>
    <property type="match status" value="1"/>
</dbReference>
<evidence type="ECO:0000256" key="10">
    <source>
        <dbReference type="ARBA" id="ARBA00032931"/>
    </source>
</evidence>